<evidence type="ECO:0000313" key="3">
    <source>
        <dbReference type="EMBL" id="GAA0566389.1"/>
    </source>
</evidence>
<dbReference type="EMBL" id="BAAAFZ010000001">
    <property type="protein sequence ID" value="GAA0566389.1"/>
    <property type="molecule type" value="Genomic_DNA"/>
</dbReference>
<keyword evidence="1" id="KW-0812">Transmembrane</keyword>
<keyword evidence="1" id="KW-0472">Membrane</keyword>
<dbReference type="PROSITE" id="PS51257">
    <property type="entry name" value="PROKAR_LIPOPROTEIN"/>
    <property type="match status" value="1"/>
</dbReference>
<gene>
    <name evidence="3" type="ORF">GCM10009416_00430</name>
</gene>
<accession>A0ABP3PK94</accession>
<evidence type="ECO:0000256" key="1">
    <source>
        <dbReference type="SAM" id="Phobius"/>
    </source>
</evidence>
<sequence>MKRTTLPALAAVAVLLGACQGPPIRDSAQPAIAAGTGLGAATGALLGSLSGNFGWGALIGAAAGATGGYLYERGQRG</sequence>
<dbReference type="Pfam" id="PF13436">
    <property type="entry name" value="Gly-zipper_OmpA"/>
    <property type="match status" value="1"/>
</dbReference>
<name>A0ABP3PK94_9PROT</name>
<keyword evidence="4" id="KW-1185">Reference proteome</keyword>
<comment type="caution">
    <text evidence="3">The sequence shown here is derived from an EMBL/GenBank/DDBJ whole genome shotgun (WGS) entry which is preliminary data.</text>
</comment>
<reference evidence="4" key="1">
    <citation type="journal article" date="2019" name="Int. J. Syst. Evol. Microbiol.">
        <title>The Global Catalogue of Microorganisms (GCM) 10K type strain sequencing project: providing services to taxonomists for standard genome sequencing and annotation.</title>
        <authorList>
            <consortium name="The Broad Institute Genomics Platform"/>
            <consortium name="The Broad Institute Genome Sequencing Center for Infectious Disease"/>
            <person name="Wu L."/>
            <person name="Ma J."/>
        </authorList>
    </citation>
    <scope>NUCLEOTIDE SEQUENCE [LARGE SCALE GENOMIC DNA]</scope>
    <source>
        <strain evidence="4">JCM 9933</strain>
    </source>
</reference>
<dbReference type="InterPro" id="IPR025693">
    <property type="entry name" value="Gly-zipper_OmpA-like_dom"/>
</dbReference>
<dbReference type="RefSeq" id="WP_343893110.1">
    <property type="nucleotide sequence ID" value="NZ_BAAAFZ010000001.1"/>
</dbReference>
<proteinExistence type="predicted"/>
<evidence type="ECO:0000259" key="2">
    <source>
        <dbReference type="Pfam" id="PF13436"/>
    </source>
</evidence>
<feature type="domain" description="Glycine-zipper-containing OmpA-like membrane" evidence="2">
    <location>
        <begin position="33"/>
        <end position="71"/>
    </location>
</feature>
<organism evidence="3 4">
    <name type="scientific">Craurococcus roseus</name>
    <dbReference type="NCBI Taxonomy" id="77585"/>
    <lineage>
        <taxon>Bacteria</taxon>
        <taxon>Pseudomonadati</taxon>
        <taxon>Pseudomonadota</taxon>
        <taxon>Alphaproteobacteria</taxon>
        <taxon>Acetobacterales</taxon>
        <taxon>Acetobacteraceae</taxon>
        <taxon>Craurococcus</taxon>
    </lineage>
</organism>
<feature type="transmembrane region" description="Helical" evidence="1">
    <location>
        <begin position="49"/>
        <end position="71"/>
    </location>
</feature>
<dbReference type="Proteomes" id="UP001501588">
    <property type="component" value="Unassembled WGS sequence"/>
</dbReference>
<evidence type="ECO:0000313" key="4">
    <source>
        <dbReference type="Proteomes" id="UP001501588"/>
    </source>
</evidence>
<keyword evidence="1" id="KW-1133">Transmembrane helix</keyword>
<protein>
    <recommendedName>
        <fullName evidence="2">Glycine-zipper-containing OmpA-like membrane domain-containing protein</fullName>
    </recommendedName>
</protein>